<feature type="region of interest" description="Disordered" evidence="1">
    <location>
        <begin position="1"/>
        <end position="22"/>
    </location>
</feature>
<comment type="caution">
    <text evidence="2">The sequence shown here is derived from an EMBL/GenBank/DDBJ whole genome shotgun (WGS) entry which is preliminary data.</text>
</comment>
<accession>A0A375BK98</accession>
<name>A0A375BK98_9BURK</name>
<dbReference type="Proteomes" id="UP000256297">
    <property type="component" value="Chromosome CBM2589_b"/>
</dbReference>
<evidence type="ECO:0000313" key="2">
    <source>
        <dbReference type="EMBL" id="SOY46732.1"/>
    </source>
</evidence>
<feature type="region of interest" description="Disordered" evidence="1">
    <location>
        <begin position="580"/>
        <end position="628"/>
    </location>
</feature>
<dbReference type="EMBL" id="OFSP01000007">
    <property type="protein sequence ID" value="SOY46732.1"/>
    <property type="molecule type" value="Genomic_DNA"/>
</dbReference>
<gene>
    <name evidence="2" type="ORF">CBM2589_B150034</name>
</gene>
<proteinExistence type="predicted"/>
<protein>
    <submittedName>
        <fullName evidence="2">Uncharacterized protein</fullName>
    </submittedName>
</protein>
<reference evidence="2" key="1">
    <citation type="submission" date="2018-01" db="EMBL/GenBank/DDBJ databases">
        <authorList>
            <person name="Clerissi C."/>
        </authorList>
    </citation>
    <scope>NUCLEOTIDE SEQUENCE</scope>
    <source>
        <strain evidence="2">Cupriavidus taiwanensis STM 3521</strain>
    </source>
</reference>
<sequence>MGTPSPACGRGEQTGGMHWPVATPPLPHLNLLRRNQPTQRGDRCFRLLVPHMPIVQPDAVAVALPRREDRARRDADAGCQRGMVQGQRIEAGGKLHPQEVPAIGPRHPHLFRKVLADRVDHAALLHLQHVAQLAQVLVVAAMLQIFGQRHLRRHAGRQRGHQLEPLDRLAKAARRDPADAEARRQGLGERAAMHHQAMRIEGLGRQRAAVAEIEFAIDVVLDQRHLVARQQGHQRLLLVLRHAGAERILELRHEPARLDRVARKRRVERAQVDAFGGVDRDLDGLEPQPLQCLQRGVEAGRFDRDHVARLRHRHQAQVQRLERAIGDDQVFGRLRRARAEVAQRDLAAQRGIAGRQVVDRVPRVERAAGARQRLAQPLPREQLGRRKGRAELHQLAVARAFEHGEHQLGDVHLRRHLPRRARLRLRQLAPRRPGHVVAGALARPHQPALFQPVIGLERGRRADAVLGHGLADRRQARARGQAAVADIGGQGFGQGFVPFHGGAVGAAALSGLSPGRIQLIRNFSGYLMLVWLAATDHNRALVPIPLSRYRCPHTRCRCARRCHEPVEAVADRAVGLLWPAPGQRAPARSGQPASGAADRDRRGRRRRTGGLPGAGRQLGRVGGRGGMT</sequence>
<organism evidence="2">
    <name type="scientific">Cupriavidus taiwanensis</name>
    <dbReference type="NCBI Taxonomy" id="164546"/>
    <lineage>
        <taxon>Bacteria</taxon>
        <taxon>Pseudomonadati</taxon>
        <taxon>Pseudomonadota</taxon>
        <taxon>Betaproteobacteria</taxon>
        <taxon>Burkholderiales</taxon>
        <taxon>Burkholderiaceae</taxon>
        <taxon>Cupriavidus</taxon>
    </lineage>
</organism>
<dbReference type="AlphaFoldDB" id="A0A375BK98"/>
<evidence type="ECO:0000256" key="1">
    <source>
        <dbReference type="SAM" id="MobiDB-lite"/>
    </source>
</evidence>